<name>A5AN81_VITVI</name>
<dbReference type="EMBL" id="AM430602">
    <property type="protein sequence ID" value="CAN62642.1"/>
    <property type="molecule type" value="Genomic_DNA"/>
</dbReference>
<proteinExistence type="predicted"/>
<protein>
    <submittedName>
        <fullName evidence="1">Uncharacterized protein</fullName>
    </submittedName>
</protein>
<dbReference type="AlphaFoldDB" id="A5AN81"/>
<accession>A5AN81</accession>
<sequence>MNDVTVSSSLCLKASNSLHETSMTVLNANRRRNFWAKSSHVRRCDTSKEANQRWVIPLKDMGNNEGNLEVFKLISNYEQIYKRLLQRPTDAPTCRKGILMGGSKVQPIKVALKRKMVDFKGFLVEAIISSGGMQPSACLRRDETFPCEVVITSTHALSRHLKGTSYGESSRNSQHSVVN</sequence>
<gene>
    <name evidence="1" type="ORF">VITISV_039592</name>
</gene>
<evidence type="ECO:0000313" key="1">
    <source>
        <dbReference type="EMBL" id="CAN62642.1"/>
    </source>
</evidence>
<reference evidence="1" key="1">
    <citation type="journal article" date="2007" name="PLoS ONE">
        <title>The first genome sequence of an elite grapevine cultivar (Pinot noir Vitis vinifera L.): coping with a highly heterozygous genome.</title>
        <authorList>
            <person name="Velasco R."/>
            <person name="Zharkikh A."/>
            <person name="Troggio M."/>
            <person name="Cartwright D.A."/>
            <person name="Cestaro A."/>
            <person name="Pruss D."/>
            <person name="Pindo M."/>
            <person name="FitzGerald L.M."/>
            <person name="Vezzulli S."/>
            <person name="Reid J."/>
            <person name="Malacarne G."/>
            <person name="Iliev D."/>
            <person name="Coppola G."/>
            <person name="Wardell B."/>
            <person name="Micheletti D."/>
            <person name="Macalma T."/>
            <person name="Facci M."/>
            <person name="Mitchell J.T."/>
            <person name="Perazzolli M."/>
            <person name="Eldredge G."/>
            <person name="Gatto P."/>
            <person name="Oyzerski R."/>
            <person name="Moretto M."/>
            <person name="Gutin N."/>
            <person name="Stefanini M."/>
            <person name="Chen Y."/>
            <person name="Segala C."/>
            <person name="Davenport C."/>
            <person name="Dematte L."/>
            <person name="Mraz A."/>
            <person name="Battilana J."/>
            <person name="Stormo K."/>
            <person name="Costa F."/>
            <person name="Tao Q."/>
            <person name="Si-Ammour A."/>
            <person name="Harkins T."/>
            <person name="Lackey A."/>
            <person name="Perbost C."/>
            <person name="Taillon B."/>
            <person name="Stella A."/>
            <person name="Solovyev V."/>
            <person name="Fawcett J.A."/>
            <person name="Sterck L."/>
            <person name="Vandepoele K."/>
            <person name="Grando S.M."/>
            <person name="Toppo S."/>
            <person name="Moser C."/>
            <person name="Lanchbury J."/>
            <person name="Bogden R."/>
            <person name="Skolnick M."/>
            <person name="Sgaramella V."/>
            <person name="Bhatnagar S.K."/>
            <person name="Fontana P."/>
            <person name="Gutin A."/>
            <person name="Van de Peer Y."/>
            <person name="Salamini F."/>
            <person name="Viola R."/>
        </authorList>
    </citation>
    <scope>NUCLEOTIDE SEQUENCE</scope>
</reference>
<organism evidence="1">
    <name type="scientific">Vitis vinifera</name>
    <name type="common">Grape</name>
    <dbReference type="NCBI Taxonomy" id="29760"/>
    <lineage>
        <taxon>Eukaryota</taxon>
        <taxon>Viridiplantae</taxon>
        <taxon>Streptophyta</taxon>
        <taxon>Embryophyta</taxon>
        <taxon>Tracheophyta</taxon>
        <taxon>Spermatophyta</taxon>
        <taxon>Magnoliopsida</taxon>
        <taxon>eudicotyledons</taxon>
        <taxon>Gunneridae</taxon>
        <taxon>Pentapetalae</taxon>
        <taxon>rosids</taxon>
        <taxon>Vitales</taxon>
        <taxon>Vitaceae</taxon>
        <taxon>Viteae</taxon>
        <taxon>Vitis</taxon>
    </lineage>
</organism>